<evidence type="ECO:0000313" key="3">
    <source>
        <dbReference type="Proteomes" id="UP000575068"/>
    </source>
</evidence>
<organism evidence="2 3">
    <name type="scientific">Rhizorhapis suberifaciens</name>
    <name type="common">corky root of lettuce</name>
    <dbReference type="NCBI Taxonomy" id="13656"/>
    <lineage>
        <taxon>Bacteria</taxon>
        <taxon>Pseudomonadati</taxon>
        <taxon>Pseudomonadota</taxon>
        <taxon>Alphaproteobacteria</taxon>
        <taxon>Sphingomonadales</taxon>
        <taxon>Sphingomonadaceae</taxon>
        <taxon>Rhizorhapis</taxon>
    </lineage>
</organism>
<dbReference type="Pfam" id="PF01381">
    <property type="entry name" value="HTH_3"/>
    <property type="match status" value="1"/>
</dbReference>
<gene>
    <name evidence="2" type="ORF">HNQ99_002665</name>
</gene>
<keyword evidence="3" id="KW-1185">Reference proteome</keyword>
<name>A0A840HXQ2_9SPHN</name>
<dbReference type="PROSITE" id="PS50943">
    <property type="entry name" value="HTH_CROC1"/>
    <property type="match status" value="1"/>
</dbReference>
<sequence length="158" mass="16994">MGGLSAAMNEILAANVKHLRLTSGLKQELFAELIGVSQGTVSRWEGGAEPKGEQLVKLAAHAGRSVHELTTRLIAEDNGKALTPTFAYEGSTLMLPVHLPNSDVLTEMFSQILESLGEADPDVIARRLAQMLPGALAQTVARLPRHHRETLPPVSEDD</sequence>
<dbReference type="SUPFAM" id="SSF47413">
    <property type="entry name" value="lambda repressor-like DNA-binding domains"/>
    <property type="match status" value="1"/>
</dbReference>
<dbReference type="RefSeq" id="WP_184476346.1">
    <property type="nucleotide sequence ID" value="NZ_JACHOV010000010.1"/>
</dbReference>
<evidence type="ECO:0000313" key="2">
    <source>
        <dbReference type="EMBL" id="MBB4642340.1"/>
    </source>
</evidence>
<comment type="caution">
    <text evidence="2">The sequence shown here is derived from an EMBL/GenBank/DDBJ whole genome shotgun (WGS) entry which is preliminary data.</text>
</comment>
<dbReference type="Proteomes" id="UP000575068">
    <property type="component" value="Unassembled WGS sequence"/>
</dbReference>
<dbReference type="GO" id="GO:0003677">
    <property type="term" value="F:DNA binding"/>
    <property type="evidence" value="ECO:0007669"/>
    <property type="project" value="InterPro"/>
</dbReference>
<dbReference type="InterPro" id="IPR010982">
    <property type="entry name" value="Lambda_DNA-bd_dom_sf"/>
</dbReference>
<evidence type="ECO:0000259" key="1">
    <source>
        <dbReference type="PROSITE" id="PS50943"/>
    </source>
</evidence>
<dbReference type="CDD" id="cd00093">
    <property type="entry name" value="HTH_XRE"/>
    <property type="match status" value="1"/>
</dbReference>
<dbReference type="InterPro" id="IPR001387">
    <property type="entry name" value="Cro/C1-type_HTH"/>
</dbReference>
<dbReference type="EMBL" id="JACHOV010000010">
    <property type="protein sequence ID" value="MBB4642340.1"/>
    <property type="molecule type" value="Genomic_DNA"/>
</dbReference>
<feature type="domain" description="HTH cro/C1-type" evidence="1">
    <location>
        <begin position="16"/>
        <end position="69"/>
    </location>
</feature>
<dbReference type="SMART" id="SM00530">
    <property type="entry name" value="HTH_XRE"/>
    <property type="match status" value="1"/>
</dbReference>
<dbReference type="AlphaFoldDB" id="A0A840HXQ2"/>
<dbReference type="Gene3D" id="1.10.260.40">
    <property type="entry name" value="lambda repressor-like DNA-binding domains"/>
    <property type="match status" value="1"/>
</dbReference>
<accession>A0A840HXQ2</accession>
<reference evidence="2 3" key="1">
    <citation type="submission" date="2020-08" db="EMBL/GenBank/DDBJ databases">
        <title>Genomic Encyclopedia of Type Strains, Phase IV (KMG-IV): sequencing the most valuable type-strain genomes for metagenomic binning, comparative biology and taxonomic classification.</title>
        <authorList>
            <person name="Goeker M."/>
        </authorList>
    </citation>
    <scope>NUCLEOTIDE SEQUENCE [LARGE SCALE GENOMIC DNA]</scope>
    <source>
        <strain evidence="2 3">DSM 7465</strain>
    </source>
</reference>
<proteinExistence type="predicted"/>
<protein>
    <submittedName>
        <fullName evidence="2">Transcriptional regulator with XRE-family HTH domain</fullName>
    </submittedName>
</protein>